<sequence length="315" mass="34989">DRRRHPRRHPQPHAGCVGTGAAADPRLRLVHRGRHRRGRPAHRAPVGGPRRRPGRRAGHRRLGGAVRDHRRPDLPRDLQPPRLLRRGRRPGAGVRHLGGRPRHLGRHRAGRRRCLDRLPPARDPAAGLRRRAGARAAGGAGHRPPGQLVQQRVVRRPDRPALGADHPRVERWPGGDRRRRRTRGPRHVPPRVPLRAAVEPGGRGLRDLGRPALPAGPRPGLRALRRLLLRGPALDRAAAHGPGRDLRRRPDQRVHLDRRRAAGPRLLLLAARSPARGDHPGRRGTDACDGRPRAGAGDRSRSRPRTGAPSRRTEL</sequence>
<dbReference type="AlphaFoldDB" id="A0A6J4J5H0"/>
<protein>
    <submittedName>
        <fullName evidence="2">Prolipoprotein diacylglyceryl transferase</fullName>
    </submittedName>
</protein>
<feature type="non-terminal residue" evidence="2">
    <location>
        <position position="1"/>
    </location>
</feature>
<feature type="compositionally biased region" description="Low complexity" evidence="1">
    <location>
        <begin position="210"/>
        <end position="219"/>
    </location>
</feature>
<evidence type="ECO:0000313" key="2">
    <source>
        <dbReference type="EMBL" id="CAA9268481.1"/>
    </source>
</evidence>
<keyword evidence="2" id="KW-0808">Transferase</keyword>
<accession>A0A6J4J5H0</accession>
<reference evidence="2" key="1">
    <citation type="submission" date="2020-02" db="EMBL/GenBank/DDBJ databases">
        <authorList>
            <person name="Meier V. D."/>
        </authorList>
    </citation>
    <scope>NUCLEOTIDE SEQUENCE</scope>
    <source>
        <strain evidence="2">AVDCRST_MAG52</strain>
    </source>
</reference>
<feature type="region of interest" description="Disordered" evidence="1">
    <location>
        <begin position="157"/>
        <end position="219"/>
    </location>
</feature>
<evidence type="ECO:0000256" key="1">
    <source>
        <dbReference type="SAM" id="MobiDB-lite"/>
    </source>
</evidence>
<feature type="compositionally biased region" description="Basic and acidic residues" evidence="1">
    <location>
        <begin position="275"/>
        <end position="301"/>
    </location>
</feature>
<feature type="non-terminal residue" evidence="2">
    <location>
        <position position="315"/>
    </location>
</feature>
<feature type="compositionally biased region" description="Basic residues" evidence="1">
    <location>
        <begin position="97"/>
        <end position="112"/>
    </location>
</feature>
<feature type="compositionally biased region" description="Low complexity" evidence="1">
    <location>
        <begin position="263"/>
        <end position="274"/>
    </location>
</feature>
<proteinExistence type="predicted"/>
<name>A0A6J4J5H0_9ACTN</name>
<feature type="compositionally biased region" description="Basic and acidic residues" evidence="1">
    <location>
        <begin position="242"/>
        <end position="255"/>
    </location>
</feature>
<organism evidence="2">
    <name type="scientific">uncultured Blastococcus sp</name>
    <dbReference type="NCBI Taxonomy" id="217144"/>
    <lineage>
        <taxon>Bacteria</taxon>
        <taxon>Bacillati</taxon>
        <taxon>Actinomycetota</taxon>
        <taxon>Actinomycetes</taxon>
        <taxon>Geodermatophilales</taxon>
        <taxon>Geodermatophilaceae</taxon>
        <taxon>Blastococcus</taxon>
        <taxon>environmental samples</taxon>
    </lineage>
</organism>
<feature type="compositionally biased region" description="Basic and acidic residues" evidence="1">
    <location>
        <begin position="66"/>
        <end position="76"/>
    </location>
</feature>
<feature type="compositionally biased region" description="Basic residues" evidence="1">
    <location>
        <begin position="177"/>
        <end position="189"/>
    </location>
</feature>
<gene>
    <name evidence="2" type="ORF">AVDCRST_MAG52-3071</name>
</gene>
<feature type="compositionally biased region" description="Basic and acidic residues" evidence="1">
    <location>
        <begin position="157"/>
        <end position="176"/>
    </location>
</feature>
<feature type="compositionally biased region" description="Basic residues" evidence="1">
    <location>
        <begin position="49"/>
        <end position="62"/>
    </location>
</feature>
<keyword evidence="2" id="KW-0449">Lipoprotein</keyword>
<feature type="compositionally biased region" description="Basic residues" evidence="1">
    <location>
        <begin position="1"/>
        <end position="11"/>
    </location>
</feature>
<dbReference type="GO" id="GO:0016740">
    <property type="term" value="F:transferase activity"/>
    <property type="evidence" value="ECO:0007669"/>
    <property type="project" value="UniProtKB-KW"/>
</dbReference>
<dbReference type="EMBL" id="CADCTN010000211">
    <property type="protein sequence ID" value="CAA9268481.1"/>
    <property type="molecule type" value="Genomic_DNA"/>
</dbReference>
<feature type="region of interest" description="Disordered" evidence="1">
    <location>
        <begin position="1"/>
        <end position="128"/>
    </location>
</feature>
<feature type="compositionally biased region" description="Basic residues" evidence="1">
    <location>
        <begin position="28"/>
        <end position="42"/>
    </location>
</feature>
<feature type="region of interest" description="Disordered" evidence="1">
    <location>
        <begin position="235"/>
        <end position="315"/>
    </location>
</feature>